<feature type="compositionally biased region" description="Low complexity" evidence="1">
    <location>
        <begin position="177"/>
        <end position="193"/>
    </location>
</feature>
<gene>
    <name evidence="2" type="ORF">HYPSUDRAFT_207642</name>
</gene>
<dbReference type="AlphaFoldDB" id="A0A0D2KMB5"/>
<feature type="region of interest" description="Disordered" evidence="1">
    <location>
        <begin position="126"/>
        <end position="147"/>
    </location>
</feature>
<evidence type="ECO:0000256" key="1">
    <source>
        <dbReference type="SAM" id="MobiDB-lite"/>
    </source>
</evidence>
<keyword evidence="3" id="KW-1185">Reference proteome</keyword>
<proteinExistence type="predicted"/>
<reference evidence="3" key="1">
    <citation type="submission" date="2014-04" db="EMBL/GenBank/DDBJ databases">
        <title>Evolutionary Origins and Diversification of the Mycorrhizal Mutualists.</title>
        <authorList>
            <consortium name="DOE Joint Genome Institute"/>
            <consortium name="Mycorrhizal Genomics Consortium"/>
            <person name="Kohler A."/>
            <person name="Kuo A."/>
            <person name="Nagy L.G."/>
            <person name="Floudas D."/>
            <person name="Copeland A."/>
            <person name="Barry K.W."/>
            <person name="Cichocki N."/>
            <person name="Veneault-Fourrey C."/>
            <person name="LaButti K."/>
            <person name="Lindquist E.A."/>
            <person name="Lipzen A."/>
            <person name="Lundell T."/>
            <person name="Morin E."/>
            <person name="Murat C."/>
            <person name="Riley R."/>
            <person name="Ohm R."/>
            <person name="Sun H."/>
            <person name="Tunlid A."/>
            <person name="Henrissat B."/>
            <person name="Grigoriev I.V."/>
            <person name="Hibbett D.S."/>
            <person name="Martin F."/>
        </authorList>
    </citation>
    <scope>NUCLEOTIDE SEQUENCE [LARGE SCALE GENOMIC DNA]</scope>
    <source>
        <strain evidence="3">FD-334 SS-4</strain>
    </source>
</reference>
<dbReference type="EMBL" id="KN817637">
    <property type="protein sequence ID" value="KJA15712.1"/>
    <property type="molecule type" value="Genomic_DNA"/>
</dbReference>
<feature type="region of interest" description="Disordered" evidence="1">
    <location>
        <begin position="1"/>
        <end position="22"/>
    </location>
</feature>
<evidence type="ECO:0000313" key="3">
    <source>
        <dbReference type="Proteomes" id="UP000054270"/>
    </source>
</evidence>
<feature type="region of interest" description="Disordered" evidence="1">
    <location>
        <begin position="177"/>
        <end position="196"/>
    </location>
</feature>
<name>A0A0D2KMB5_HYPSF</name>
<dbReference type="Proteomes" id="UP000054270">
    <property type="component" value="Unassembled WGS sequence"/>
</dbReference>
<evidence type="ECO:0000313" key="2">
    <source>
        <dbReference type="EMBL" id="KJA15712.1"/>
    </source>
</evidence>
<sequence>MSASHPKNAASGDKPRSTSAQDPVIGAFADPARAADAHVIASLAPGSTMLSALSSSRAHLHPADAAARDAHSIAISASRFRTCLAAALHARRALGSPDTQHQTSKMILQQRPAADAGFVPRSRFTRRFTPLPPHRLPHSSRRAPRAHAPRVAPVLKLHAYAAARTVRSITRRTGCPSPYTWSPPSTPSLSPVRLTPPSPVDAPCAHNRHHSRRCSLALSDHPHGFDTVTMRADFFCYDPHFVPPAPLRILGPGTTLGSGARCALVGSWRSAVDTNAASSLSL</sequence>
<protein>
    <submittedName>
        <fullName evidence="2">Uncharacterized protein</fullName>
    </submittedName>
</protein>
<feature type="compositionally biased region" description="Basic residues" evidence="1">
    <location>
        <begin position="135"/>
        <end position="147"/>
    </location>
</feature>
<organism evidence="2 3">
    <name type="scientific">Hypholoma sublateritium (strain FD-334 SS-4)</name>
    <dbReference type="NCBI Taxonomy" id="945553"/>
    <lineage>
        <taxon>Eukaryota</taxon>
        <taxon>Fungi</taxon>
        <taxon>Dikarya</taxon>
        <taxon>Basidiomycota</taxon>
        <taxon>Agaricomycotina</taxon>
        <taxon>Agaricomycetes</taxon>
        <taxon>Agaricomycetidae</taxon>
        <taxon>Agaricales</taxon>
        <taxon>Agaricineae</taxon>
        <taxon>Strophariaceae</taxon>
        <taxon>Hypholoma</taxon>
    </lineage>
</organism>
<accession>A0A0D2KMB5</accession>